<keyword evidence="2" id="KW-1185">Reference proteome</keyword>
<dbReference type="Proteomes" id="UP000664132">
    <property type="component" value="Unassembled WGS sequence"/>
</dbReference>
<reference evidence="1" key="1">
    <citation type="submission" date="2021-02" db="EMBL/GenBank/DDBJ databases">
        <title>Genome sequence Cadophora malorum strain M34.</title>
        <authorList>
            <person name="Stefanovic E."/>
            <person name="Vu D."/>
            <person name="Scully C."/>
            <person name="Dijksterhuis J."/>
            <person name="Roader J."/>
            <person name="Houbraken J."/>
        </authorList>
    </citation>
    <scope>NUCLEOTIDE SEQUENCE</scope>
    <source>
        <strain evidence="1">M34</strain>
    </source>
</reference>
<dbReference type="OrthoDB" id="5229624at2759"/>
<accession>A0A8H7WG44</accession>
<dbReference type="AlphaFoldDB" id="A0A8H7WG44"/>
<comment type="caution">
    <text evidence="1">The sequence shown here is derived from an EMBL/GenBank/DDBJ whole genome shotgun (WGS) entry which is preliminary data.</text>
</comment>
<protein>
    <submittedName>
        <fullName evidence="1">Uncharacterized protein</fullName>
    </submittedName>
</protein>
<organism evidence="1 2">
    <name type="scientific">Cadophora malorum</name>
    <dbReference type="NCBI Taxonomy" id="108018"/>
    <lineage>
        <taxon>Eukaryota</taxon>
        <taxon>Fungi</taxon>
        <taxon>Dikarya</taxon>
        <taxon>Ascomycota</taxon>
        <taxon>Pezizomycotina</taxon>
        <taxon>Leotiomycetes</taxon>
        <taxon>Helotiales</taxon>
        <taxon>Ploettnerulaceae</taxon>
        <taxon>Cadophora</taxon>
    </lineage>
</organism>
<evidence type="ECO:0000313" key="1">
    <source>
        <dbReference type="EMBL" id="KAG4424098.1"/>
    </source>
</evidence>
<evidence type="ECO:0000313" key="2">
    <source>
        <dbReference type="Proteomes" id="UP000664132"/>
    </source>
</evidence>
<dbReference type="EMBL" id="JAFJYH010000025">
    <property type="protein sequence ID" value="KAG4424098.1"/>
    <property type="molecule type" value="Genomic_DNA"/>
</dbReference>
<sequence length="505" mass="55751">MGGVWRWDHVDSIDLLDIYTLLSCSPRLDVFTLEPLLHFASPRPLLIDEWDYSPLLLVADWLVCLHGFAYVWTIDAGPALRVLGRNQCFKDCNYIALTAPEDRLHWFLFTEVGKTNGKNVSLFTKEDERRNPDSHFDDQFSDALSFKDLYTHGIRTTLFNVEDHVFPRWHYRGMLTTGVLAVAVSALPAKSNHCSNCSSSRQCMTNMVTKILDSMVAHNPDALPLAKVYRATENSHPAALGMMTSWRTITRAGPPSLLAIDTTNGTAYFALNISEGDDSVQNILRGRVKVVGQNITELELFINRFRGDHGFSFSSQELAANSKVLMGPPANRTKQSRADLEAISAALFAESSNPASNTSVAIADDCQFTELGWKVIDTGNYGNASSEPLGCAWPTEHPTDANARTNLVIDEELGFVITSGIVPGKVFPYANITESAFIPDHMVTAQEAQLAWMAEMIESGEVPMLEPTGATGDTLELLQFYNGELQAMQINVYLSGPGMTSPWLS</sequence>
<gene>
    <name evidence="1" type="ORF">IFR04_002794</name>
</gene>
<name>A0A8H7WG44_9HELO</name>
<proteinExistence type="predicted"/>